<accession>X1M6L9</accession>
<feature type="non-terminal residue" evidence="1">
    <location>
        <position position="44"/>
    </location>
</feature>
<name>X1M6L9_9ZZZZ</name>
<comment type="caution">
    <text evidence="1">The sequence shown here is derived from an EMBL/GenBank/DDBJ whole genome shotgun (WGS) entry which is preliminary data.</text>
</comment>
<sequence>MVKTVVDIPDKLNRGFRAVVALKYGGRKGALGLAISKALGLWLN</sequence>
<gene>
    <name evidence="1" type="ORF">S06H3_19964</name>
</gene>
<dbReference type="AlphaFoldDB" id="X1M6L9"/>
<proteinExistence type="predicted"/>
<dbReference type="EMBL" id="BARV01010283">
    <property type="protein sequence ID" value="GAI10345.1"/>
    <property type="molecule type" value="Genomic_DNA"/>
</dbReference>
<evidence type="ECO:0000313" key="1">
    <source>
        <dbReference type="EMBL" id="GAI10345.1"/>
    </source>
</evidence>
<protein>
    <submittedName>
        <fullName evidence="1">Uncharacterized protein</fullName>
    </submittedName>
</protein>
<organism evidence="1">
    <name type="scientific">marine sediment metagenome</name>
    <dbReference type="NCBI Taxonomy" id="412755"/>
    <lineage>
        <taxon>unclassified sequences</taxon>
        <taxon>metagenomes</taxon>
        <taxon>ecological metagenomes</taxon>
    </lineage>
</organism>
<reference evidence="1" key="1">
    <citation type="journal article" date="2014" name="Front. Microbiol.">
        <title>High frequency of phylogenetically diverse reductive dehalogenase-homologous genes in deep subseafloor sedimentary metagenomes.</title>
        <authorList>
            <person name="Kawai M."/>
            <person name="Futagami T."/>
            <person name="Toyoda A."/>
            <person name="Takaki Y."/>
            <person name="Nishi S."/>
            <person name="Hori S."/>
            <person name="Arai W."/>
            <person name="Tsubouchi T."/>
            <person name="Morono Y."/>
            <person name="Uchiyama I."/>
            <person name="Ito T."/>
            <person name="Fujiyama A."/>
            <person name="Inagaki F."/>
            <person name="Takami H."/>
        </authorList>
    </citation>
    <scope>NUCLEOTIDE SEQUENCE</scope>
    <source>
        <strain evidence="1">Expedition CK06-06</strain>
    </source>
</reference>